<gene>
    <name evidence="1" type="ORF">vBLenPICBM1__14</name>
</gene>
<protein>
    <submittedName>
        <fullName evidence="1">Uncharacterized protein</fullName>
    </submittedName>
</protein>
<proteinExistence type="predicted"/>
<dbReference type="Proteomes" id="UP000272959">
    <property type="component" value="Segment"/>
</dbReference>
<keyword evidence="2" id="KW-1185">Reference proteome</keyword>
<reference evidence="1 2" key="1">
    <citation type="journal article" date="2019" name="ISME J.">
        <title>Cobaviruses - a new globally distributed phage group infecting Rhodobacteraceae in marine ecosystems.</title>
        <authorList>
            <person name="Bischoff V."/>
            <person name="Bunk B."/>
            <person name="Meier-Kolthoff J.P."/>
            <person name="Sproer C."/>
            <person name="Poehlein A."/>
            <person name="Dogs M."/>
            <person name="Nguyen M."/>
            <person name="Petersen J."/>
            <person name="Daniel R."/>
            <person name="Overmann J."/>
            <person name="Goker M."/>
            <person name="Simon M."/>
            <person name="Brinkhoff T."/>
            <person name="Moraru C."/>
        </authorList>
    </citation>
    <scope>NUCLEOTIDE SEQUENCE [LARGE SCALE GENOMIC DNA]</scope>
</reference>
<accession>A0A3G2YRG3</accession>
<evidence type="ECO:0000313" key="2">
    <source>
        <dbReference type="Proteomes" id="UP000272959"/>
    </source>
</evidence>
<evidence type="ECO:0000313" key="1">
    <source>
        <dbReference type="EMBL" id="AYP28128.1"/>
    </source>
</evidence>
<name>A0A3G2YRG3_9CAUD</name>
<dbReference type="EMBL" id="MF431617">
    <property type="protein sequence ID" value="AYP28128.1"/>
    <property type="molecule type" value="Genomic_DNA"/>
</dbReference>
<organism evidence="1 2">
    <name type="scientific">Lentibacter phage vB_LenP_ICBM1</name>
    <dbReference type="NCBI Taxonomy" id="2847822"/>
    <lineage>
        <taxon>Viruses</taxon>
        <taxon>Duplodnaviria</taxon>
        <taxon>Heunggongvirae</taxon>
        <taxon>Uroviricota</taxon>
        <taxon>Caudoviricetes</taxon>
        <taxon>Zobellviridae</taxon>
        <taxon>Cobavirinae</taxon>
        <taxon>Siovirus</taxon>
        <taxon>Siovirus germanense</taxon>
    </lineage>
</organism>
<sequence length="125" mass="13981">MTKRKFTPPTEFPAEYVDGCGKKAVVLGIAPNCSHPFIGYDFEGGACAWTASGEFTGGRFSSSFDLHDTPKRITTWHNVYKTWLGLQCAAREYADACKDGENRLCVYRIERDEDGSNPEIFVEEV</sequence>